<evidence type="ECO:0000256" key="14">
    <source>
        <dbReference type="ARBA" id="ARBA00023180"/>
    </source>
</evidence>
<keyword evidence="21" id="KW-1185">Reference proteome</keyword>
<evidence type="ECO:0000256" key="12">
    <source>
        <dbReference type="ARBA" id="ARBA00023136"/>
    </source>
</evidence>
<dbReference type="PROSITE" id="PS50011">
    <property type="entry name" value="PROTEIN_KINASE_DOM"/>
    <property type="match status" value="1"/>
</dbReference>
<evidence type="ECO:0000256" key="7">
    <source>
        <dbReference type="ARBA" id="ARBA00022737"/>
    </source>
</evidence>
<name>A0A833RSF3_9POAL</name>
<evidence type="ECO:0000259" key="18">
    <source>
        <dbReference type="PROSITE" id="PS50011"/>
    </source>
</evidence>
<keyword evidence="14" id="KW-0325">Glycoprotein</keyword>
<evidence type="ECO:0000256" key="15">
    <source>
        <dbReference type="ARBA" id="ARBA00047899"/>
    </source>
</evidence>
<dbReference type="FunFam" id="1.10.510.10:FF:000129">
    <property type="entry name" value="cysteine-rich receptor-like protein kinase 10"/>
    <property type="match status" value="1"/>
</dbReference>
<dbReference type="InterPro" id="IPR038408">
    <property type="entry name" value="GNK2_sf"/>
</dbReference>
<evidence type="ECO:0000313" key="20">
    <source>
        <dbReference type="EMBL" id="KAF3338884.1"/>
    </source>
</evidence>
<dbReference type="EC" id="2.7.11.1" evidence="2"/>
<keyword evidence="7" id="KW-0677">Repeat</keyword>
<dbReference type="GO" id="GO:0006950">
    <property type="term" value="P:response to stress"/>
    <property type="evidence" value="ECO:0007669"/>
    <property type="project" value="UniProtKB-ARBA"/>
</dbReference>
<dbReference type="Proteomes" id="UP000623129">
    <property type="component" value="Unassembled WGS sequence"/>
</dbReference>
<evidence type="ECO:0000256" key="5">
    <source>
        <dbReference type="ARBA" id="ARBA00022692"/>
    </source>
</evidence>
<dbReference type="InterPro" id="IPR002902">
    <property type="entry name" value="GNK2"/>
</dbReference>
<keyword evidence="9 20" id="KW-0418">Kinase</keyword>
<dbReference type="EMBL" id="SWLB01000004">
    <property type="protein sequence ID" value="KAF3338884.1"/>
    <property type="molecule type" value="Genomic_DNA"/>
</dbReference>
<dbReference type="Gene3D" id="3.30.430.20">
    <property type="entry name" value="Gnk2 domain, C-X8-C-X2-C motif"/>
    <property type="match status" value="2"/>
</dbReference>
<dbReference type="InterPro" id="IPR008271">
    <property type="entry name" value="Ser/Thr_kinase_AS"/>
</dbReference>
<comment type="caution">
    <text evidence="20">The sequence shown here is derived from an EMBL/GenBank/DDBJ whole genome shotgun (WGS) entry which is preliminary data.</text>
</comment>
<organism evidence="20 21">
    <name type="scientific">Carex littledalei</name>
    <dbReference type="NCBI Taxonomy" id="544730"/>
    <lineage>
        <taxon>Eukaryota</taxon>
        <taxon>Viridiplantae</taxon>
        <taxon>Streptophyta</taxon>
        <taxon>Embryophyta</taxon>
        <taxon>Tracheophyta</taxon>
        <taxon>Spermatophyta</taxon>
        <taxon>Magnoliopsida</taxon>
        <taxon>Liliopsida</taxon>
        <taxon>Poales</taxon>
        <taxon>Cyperaceae</taxon>
        <taxon>Cyperoideae</taxon>
        <taxon>Cariceae</taxon>
        <taxon>Carex</taxon>
        <taxon>Carex subgen. Euthyceras</taxon>
    </lineage>
</organism>
<feature type="domain" description="Gnk2-homologous" evidence="19">
    <location>
        <begin position="57"/>
        <end position="166"/>
    </location>
</feature>
<dbReference type="GO" id="GO:0005524">
    <property type="term" value="F:ATP binding"/>
    <property type="evidence" value="ECO:0007669"/>
    <property type="project" value="UniProtKB-KW"/>
</dbReference>
<proteinExistence type="predicted"/>
<evidence type="ECO:0000256" key="2">
    <source>
        <dbReference type="ARBA" id="ARBA00012513"/>
    </source>
</evidence>
<dbReference type="PANTHER" id="PTHR27002">
    <property type="entry name" value="RECEPTOR-LIKE SERINE/THREONINE-PROTEIN KINASE SD1-8"/>
    <property type="match status" value="1"/>
</dbReference>
<dbReference type="PANTHER" id="PTHR27002:SF1040">
    <property type="entry name" value="OS07G0538400 PROTEIN"/>
    <property type="match status" value="1"/>
</dbReference>
<reference evidence="20" key="1">
    <citation type="submission" date="2020-01" db="EMBL/GenBank/DDBJ databases">
        <title>Genome sequence of Kobresia littledalei, the first chromosome-level genome in the family Cyperaceae.</title>
        <authorList>
            <person name="Qu G."/>
        </authorList>
    </citation>
    <scope>NUCLEOTIDE SEQUENCE</scope>
    <source>
        <strain evidence="20">C.B.Clarke</strain>
        <tissue evidence="20">Leaf</tissue>
    </source>
</reference>
<dbReference type="CDD" id="cd23509">
    <property type="entry name" value="Gnk2-like"/>
    <property type="match status" value="2"/>
</dbReference>
<keyword evidence="13" id="KW-1015">Disulfide bond</keyword>
<comment type="catalytic activity">
    <reaction evidence="16">
        <text>L-seryl-[protein] + ATP = O-phospho-L-seryl-[protein] + ADP + H(+)</text>
        <dbReference type="Rhea" id="RHEA:17989"/>
        <dbReference type="Rhea" id="RHEA-COMP:9863"/>
        <dbReference type="Rhea" id="RHEA-COMP:11604"/>
        <dbReference type="ChEBI" id="CHEBI:15378"/>
        <dbReference type="ChEBI" id="CHEBI:29999"/>
        <dbReference type="ChEBI" id="CHEBI:30616"/>
        <dbReference type="ChEBI" id="CHEBI:83421"/>
        <dbReference type="ChEBI" id="CHEBI:456216"/>
        <dbReference type="EC" id="2.7.11.1"/>
    </reaction>
</comment>
<dbReference type="PROSITE" id="PS00108">
    <property type="entry name" value="PROTEIN_KINASE_ST"/>
    <property type="match status" value="1"/>
</dbReference>
<keyword evidence="5 17" id="KW-0812">Transmembrane</keyword>
<evidence type="ECO:0000256" key="10">
    <source>
        <dbReference type="ARBA" id="ARBA00022840"/>
    </source>
</evidence>
<evidence type="ECO:0000256" key="13">
    <source>
        <dbReference type="ARBA" id="ARBA00023157"/>
    </source>
</evidence>
<dbReference type="CDD" id="cd14066">
    <property type="entry name" value="STKc_IRAK"/>
    <property type="match status" value="1"/>
</dbReference>
<protein>
    <recommendedName>
        <fullName evidence="2">non-specific serine/threonine protein kinase</fullName>
        <ecNumber evidence="2">2.7.11.1</ecNumber>
    </recommendedName>
</protein>
<dbReference type="AlphaFoldDB" id="A0A833RSF3"/>
<keyword evidence="8" id="KW-0547">Nucleotide-binding</keyword>
<feature type="domain" description="Protein kinase" evidence="18">
    <location>
        <begin position="284"/>
        <end position="557"/>
    </location>
</feature>
<evidence type="ECO:0000256" key="4">
    <source>
        <dbReference type="ARBA" id="ARBA00022679"/>
    </source>
</evidence>
<keyword evidence="10" id="KW-0067">ATP-binding</keyword>
<dbReference type="InterPro" id="IPR001245">
    <property type="entry name" value="Ser-Thr/Tyr_kinase_cat_dom"/>
</dbReference>
<comment type="subcellular location">
    <subcellularLocation>
        <location evidence="1">Membrane</location>
        <topology evidence="1">Single-pass membrane protein</topology>
    </subcellularLocation>
</comment>
<sequence length="603" mass="67059">MCYADANRTDCLDCLKTAADEVANLLICEYRMTAATHYAACFLHYSNKNFLSISGSFYPYCLQMPDKNMTGPDFLSSSSVQSLISSLTTDASNLDQKYASGKTNYMANQTVHGLVQCTRDLIADQYTKCVQSYIAYANESKPNCSDQLGARIIGPNCYIRYELYSFDVAPYTVSSPPLPSALPPSISPVPPALPPSSVHGSKSSISITIIAVSVTAGVLVVLSATLILLWRRRRGKRQNRTENDCLSTTYLQENLDTNLELILNPSAEYQVYDLDTLRNATNNFSDKNKLGQGGFGPVYKGTLPNGQEVAVKRLSGSSLQGLRELKNEVEFLAKLKHKNLVQLLGCCIQNKENILCYEFLPNGSLDKILFAKDPAKQLELGWKTRYKIIEGIGRGLHYLHEESRLKIIHRDLKASNILLDKDMSPKISDFGLARFFGEDQTHIDTSVIAGTFGYMAPEYVMHGNFSAKSDVYSFGVLLLETVTGQRNCSFANSGRASNLISYAWQHWKNKTMEELKDPMIEDLYLEEVTKCVHIALVCVQEEPSVRPNMEAVNHMLAGGAIPNLPSTWRAYIDISMSEECTMAMLSKFSESSSDTNTTRRSLD</sequence>
<dbReference type="Pfam" id="PF07714">
    <property type="entry name" value="PK_Tyr_Ser-Thr"/>
    <property type="match status" value="1"/>
</dbReference>
<keyword evidence="3" id="KW-0723">Serine/threonine-protein kinase</keyword>
<dbReference type="Gene3D" id="1.10.510.10">
    <property type="entry name" value="Transferase(Phosphotransferase) domain 1"/>
    <property type="match status" value="1"/>
</dbReference>
<dbReference type="SMART" id="SM00220">
    <property type="entry name" value="S_TKc"/>
    <property type="match status" value="1"/>
</dbReference>
<dbReference type="GO" id="GO:0005886">
    <property type="term" value="C:plasma membrane"/>
    <property type="evidence" value="ECO:0007669"/>
    <property type="project" value="TreeGrafter"/>
</dbReference>
<dbReference type="SUPFAM" id="SSF56112">
    <property type="entry name" value="Protein kinase-like (PK-like)"/>
    <property type="match status" value="1"/>
</dbReference>
<evidence type="ECO:0000256" key="11">
    <source>
        <dbReference type="ARBA" id="ARBA00022989"/>
    </source>
</evidence>
<evidence type="ECO:0000256" key="6">
    <source>
        <dbReference type="ARBA" id="ARBA00022729"/>
    </source>
</evidence>
<dbReference type="InterPro" id="IPR011009">
    <property type="entry name" value="Kinase-like_dom_sf"/>
</dbReference>
<dbReference type="PROSITE" id="PS51473">
    <property type="entry name" value="GNK2"/>
    <property type="match status" value="2"/>
</dbReference>
<evidence type="ECO:0000256" key="9">
    <source>
        <dbReference type="ARBA" id="ARBA00022777"/>
    </source>
</evidence>
<evidence type="ECO:0000256" key="3">
    <source>
        <dbReference type="ARBA" id="ARBA00022527"/>
    </source>
</evidence>
<feature type="domain" description="Gnk2-homologous" evidence="19">
    <location>
        <begin position="1"/>
        <end position="50"/>
    </location>
</feature>
<evidence type="ECO:0000259" key="19">
    <source>
        <dbReference type="PROSITE" id="PS51473"/>
    </source>
</evidence>
<comment type="catalytic activity">
    <reaction evidence="15">
        <text>L-threonyl-[protein] + ATP = O-phospho-L-threonyl-[protein] + ADP + H(+)</text>
        <dbReference type="Rhea" id="RHEA:46608"/>
        <dbReference type="Rhea" id="RHEA-COMP:11060"/>
        <dbReference type="Rhea" id="RHEA-COMP:11605"/>
        <dbReference type="ChEBI" id="CHEBI:15378"/>
        <dbReference type="ChEBI" id="CHEBI:30013"/>
        <dbReference type="ChEBI" id="CHEBI:30616"/>
        <dbReference type="ChEBI" id="CHEBI:61977"/>
        <dbReference type="ChEBI" id="CHEBI:456216"/>
        <dbReference type="EC" id="2.7.11.1"/>
    </reaction>
</comment>
<accession>A0A833RSF3</accession>
<evidence type="ECO:0000313" key="21">
    <source>
        <dbReference type="Proteomes" id="UP000623129"/>
    </source>
</evidence>
<dbReference type="InterPro" id="IPR000719">
    <property type="entry name" value="Prot_kinase_dom"/>
</dbReference>
<gene>
    <name evidence="20" type="ORF">FCM35_KLT16355</name>
</gene>
<evidence type="ECO:0000256" key="16">
    <source>
        <dbReference type="ARBA" id="ARBA00048679"/>
    </source>
</evidence>
<dbReference type="Gene3D" id="3.30.200.20">
    <property type="entry name" value="Phosphorylase Kinase, domain 1"/>
    <property type="match status" value="1"/>
</dbReference>
<dbReference type="Pfam" id="PF01657">
    <property type="entry name" value="Stress-antifung"/>
    <property type="match status" value="1"/>
</dbReference>
<dbReference type="OrthoDB" id="647340at2759"/>
<dbReference type="FunFam" id="3.30.200.20:FF:000195">
    <property type="entry name" value="G-type lectin S-receptor-like serine/threonine-protein kinase"/>
    <property type="match status" value="1"/>
</dbReference>
<keyword evidence="11 17" id="KW-1133">Transmembrane helix</keyword>
<keyword evidence="6" id="KW-0732">Signal</keyword>
<evidence type="ECO:0000256" key="8">
    <source>
        <dbReference type="ARBA" id="ARBA00022741"/>
    </source>
</evidence>
<keyword evidence="20" id="KW-0675">Receptor</keyword>
<keyword evidence="12 17" id="KW-0472">Membrane</keyword>
<feature type="transmembrane region" description="Helical" evidence="17">
    <location>
        <begin position="205"/>
        <end position="230"/>
    </location>
</feature>
<evidence type="ECO:0000256" key="1">
    <source>
        <dbReference type="ARBA" id="ARBA00004167"/>
    </source>
</evidence>
<evidence type="ECO:0000256" key="17">
    <source>
        <dbReference type="SAM" id="Phobius"/>
    </source>
</evidence>
<dbReference type="GO" id="GO:0004674">
    <property type="term" value="F:protein serine/threonine kinase activity"/>
    <property type="evidence" value="ECO:0007669"/>
    <property type="project" value="UniProtKB-KW"/>
</dbReference>
<keyword evidence="4" id="KW-0808">Transferase</keyword>